<sequence length="624" mass="73407" precursor="true">MKSSPKIKLFFTFFMMCSFCTHAFSHEQIEENLIQEENREFENIKERIFAKIKEILFQCKIFYRPQAPVVVSKEELICEDVPDMLEKIRKDFGLSGVVAYECSLDRFWRDFRKKEPDAEGGVEPKNVHRVIKALSFGVGLDASLSFLLNGEVSVTGNNASIKDHLDAQLNILFSPFEDTWSDPFKTIIRTRIQKEENLLLHDVSKILRDTFSSFFVADLMRRRNFLEPNITKEAEEIFPEYLDRSVQKIKNNKILQVISNVSRDYSKVLAIVDRYKENNKFCFEFSIYDHCILSKIKNSLIDLQRFFGDSSLVIFKLIERRNSGGASFQLDESLFEICLDETTTVLQKRSKNNEFSLYNFGWDLSCLFTSNLDGSIPIERESFEENFFYLGSLIEILTQLKKEEFSEEQLRKILKYLLENDTKEQDRIRFFEKIYEDFLNIKARHNLENKKNSLDILRKSVAEFPELCQEKNKKIMNGLLGILPDKSAEDLSDQERENYEQKLFGIFRVADWNVCAEKNCSITNFTEKVLKILESDNQVRRKKEQKNESECGRKKILAFFPEKDSLFVDLVNRIINENEISEEDAFGIIQMKERGSKEQILREQKKVEEKMFSTFLRKNFNDKK</sequence>
<dbReference type="Proteomes" id="UP000026922">
    <property type="component" value="Unassembled WGS sequence"/>
</dbReference>
<dbReference type="AlphaFoldDB" id="A0A061JIF8"/>
<comment type="caution">
    <text evidence="2">The sequence shown here is derived from an EMBL/GenBank/DDBJ whole genome shotgun (WGS) entry which is preliminary data.</text>
</comment>
<feature type="chain" id="PRO_5001606151" evidence="1">
    <location>
        <begin position="24"/>
        <end position="624"/>
    </location>
</feature>
<protein>
    <submittedName>
        <fullName evidence="2">Uncharacterized protein</fullName>
    </submittedName>
</protein>
<evidence type="ECO:0000313" key="3">
    <source>
        <dbReference type="Proteomes" id="UP000026922"/>
    </source>
</evidence>
<evidence type="ECO:0000256" key="1">
    <source>
        <dbReference type="SAM" id="SignalP"/>
    </source>
</evidence>
<dbReference type="EMBL" id="ARPM03000144">
    <property type="protein sequence ID" value="ETZ04824.1"/>
    <property type="molecule type" value="Genomic_DNA"/>
</dbReference>
<keyword evidence="3" id="KW-1185">Reference proteome</keyword>
<name>A0A061JIF8_9PROT</name>
<gene>
    <name evidence="2" type="ORF">K737_300751</name>
</gene>
<keyword evidence="1" id="KW-0732">Signal</keyword>
<organism evidence="2 3">
    <name type="scientific">Holospora undulata HU1</name>
    <dbReference type="NCBI Taxonomy" id="1321371"/>
    <lineage>
        <taxon>Bacteria</taxon>
        <taxon>Pseudomonadati</taxon>
        <taxon>Pseudomonadota</taxon>
        <taxon>Alphaproteobacteria</taxon>
        <taxon>Holosporales</taxon>
        <taxon>Holosporaceae</taxon>
        <taxon>Holospora</taxon>
    </lineage>
</organism>
<accession>A0A061JIF8</accession>
<evidence type="ECO:0000313" key="2">
    <source>
        <dbReference type="EMBL" id="ETZ04824.1"/>
    </source>
</evidence>
<reference evidence="2 3" key="1">
    <citation type="journal article" date="2013" name="Genome Announc.">
        <title>Draft Genome Sequence of Holospora undulata Strain HU1, a Micronucleus-Specific Symbiont of the Ciliate Paramecium caudatum.</title>
        <authorList>
            <person name="Dohra H."/>
            <person name="Suzuki H."/>
            <person name="Suzuki T."/>
            <person name="Tanaka K."/>
            <person name="Fujishima M."/>
        </authorList>
    </citation>
    <scope>NUCLEOTIDE SEQUENCE [LARGE SCALE GENOMIC DNA]</scope>
    <source>
        <strain evidence="2 3">HU1</strain>
    </source>
</reference>
<feature type="signal peptide" evidence="1">
    <location>
        <begin position="1"/>
        <end position="23"/>
    </location>
</feature>
<proteinExistence type="predicted"/>